<keyword evidence="4" id="KW-0620">Polyamine biosynthesis</keyword>
<dbReference type="HOGENOM" id="CLU_023050_2_1_1"/>
<dbReference type="PANTHER" id="PTHR11570:SF27">
    <property type="entry name" value="ADENOSYLMETHIONINE DECARBOXYLASE"/>
    <property type="match status" value="1"/>
</dbReference>
<dbReference type="GO" id="GO:0005829">
    <property type="term" value="C:cytosol"/>
    <property type="evidence" value="ECO:0007669"/>
    <property type="project" value="TreeGrafter"/>
</dbReference>
<keyword evidence="3" id="KW-0745">Spermidine biosynthesis</keyword>
<dbReference type="STRING" id="81972.D7KC12"/>
<dbReference type="GO" id="GO:0006597">
    <property type="term" value="P:spermine biosynthetic process"/>
    <property type="evidence" value="ECO:0007669"/>
    <property type="project" value="TreeGrafter"/>
</dbReference>
<organism evidence="6">
    <name type="scientific">Arabidopsis lyrata subsp. lyrata</name>
    <name type="common">Lyre-leaved rock-cress</name>
    <dbReference type="NCBI Taxonomy" id="81972"/>
    <lineage>
        <taxon>Eukaryota</taxon>
        <taxon>Viridiplantae</taxon>
        <taxon>Streptophyta</taxon>
        <taxon>Embryophyta</taxon>
        <taxon>Tracheophyta</taxon>
        <taxon>Spermatophyta</taxon>
        <taxon>Magnoliopsida</taxon>
        <taxon>eudicotyledons</taxon>
        <taxon>Gunneridae</taxon>
        <taxon>Pentapetalae</taxon>
        <taxon>rosids</taxon>
        <taxon>malvids</taxon>
        <taxon>Brassicales</taxon>
        <taxon>Brassicaceae</taxon>
        <taxon>Camelineae</taxon>
        <taxon>Arabidopsis</taxon>
    </lineage>
</organism>
<reference evidence="6" key="1">
    <citation type="journal article" date="2011" name="Nat. Genet.">
        <title>The Arabidopsis lyrata genome sequence and the basis of rapid genome size change.</title>
        <authorList>
            <person name="Hu T.T."/>
            <person name="Pattyn P."/>
            <person name="Bakker E.G."/>
            <person name="Cao J."/>
            <person name="Cheng J.-F."/>
            <person name="Clark R.M."/>
            <person name="Fahlgren N."/>
            <person name="Fawcett J.A."/>
            <person name="Grimwood J."/>
            <person name="Gundlach H."/>
            <person name="Haberer G."/>
            <person name="Hollister J.D."/>
            <person name="Ossowski S."/>
            <person name="Ottilar R.P."/>
            <person name="Salamov A.A."/>
            <person name="Schneeberger K."/>
            <person name="Spannagl M."/>
            <person name="Wang X."/>
            <person name="Yang L."/>
            <person name="Nasrallah M.E."/>
            <person name="Bergelson J."/>
            <person name="Carrington J.C."/>
            <person name="Gaut B.S."/>
            <person name="Schmutz J."/>
            <person name="Mayer K.F.X."/>
            <person name="Van de Peer Y."/>
            <person name="Grigoriev I.V."/>
            <person name="Nordborg M."/>
            <person name="Weigel D."/>
            <person name="Guo Y.-L."/>
        </authorList>
    </citation>
    <scope>NUCLEOTIDE SEQUENCE [LARGE SCALE GENOMIC DNA]</scope>
    <source>
        <strain evidence="6">cv. MN47</strain>
    </source>
</reference>
<dbReference type="Pfam" id="PF01536">
    <property type="entry name" value="SAM_decarbox"/>
    <property type="match status" value="2"/>
</dbReference>
<dbReference type="Proteomes" id="UP000008694">
    <property type="component" value="Unassembled WGS sequence"/>
</dbReference>
<dbReference type="EMBL" id="GL348713">
    <property type="protein sequence ID" value="EFH67667.1"/>
    <property type="molecule type" value="Genomic_DNA"/>
</dbReference>
<dbReference type="GO" id="GO:0004014">
    <property type="term" value="F:adenosylmethionine decarboxylase activity"/>
    <property type="evidence" value="ECO:0007669"/>
    <property type="project" value="InterPro"/>
</dbReference>
<dbReference type="SUPFAM" id="SSF56276">
    <property type="entry name" value="S-adenosylmethionine decarboxylase"/>
    <property type="match status" value="1"/>
</dbReference>
<dbReference type="InterPro" id="IPR048283">
    <property type="entry name" value="AdoMetDC-like"/>
</dbReference>
<evidence type="ECO:0000256" key="3">
    <source>
        <dbReference type="ARBA" id="ARBA00023066"/>
    </source>
</evidence>
<dbReference type="eggNOG" id="KOG0788">
    <property type="taxonomic scope" value="Eukaryota"/>
</dbReference>
<gene>
    <name evidence="5" type="ORF">ARALYDRAFT_314242</name>
</gene>
<evidence type="ECO:0000256" key="1">
    <source>
        <dbReference type="ARBA" id="ARBA00004911"/>
    </source>
</evidence>
<dbReference type="Gene3D" id="3.30.360.50">
    <property type="entry name" value="S-adenosylmethionine decarboxylase"/>
    <property type="match status" value="1"/>
</dbReference>
<dbReference type="Gene3D" id="3.60.90.10">
    <property type="entry name" value="S-adenosylmethionine decarboxylase"/>
    <property type="match status" value="1"/>
</dbReference>
<evidence type="ECO:0008006" key="7">
    <source>
        <dbReference type="Google" id="ProtNLM"/>
    </source>
</evidence>
<keyword evidence="6" id="KW-1185">Reference proteome</keyword>
<dbReference type="Gramene" id="fgenesh1_pm.C_scaffold_1003022">
    <property type="protein sequence ID" value="fgenesh1_pm.C_scaffold_1003022"/>
    <property type="gene ID" value="fgenesh1_pm.C_scaffold_1003022"/>
</dbReference>
<dbReference type="InterPro" id="IPR016067">
    <property type="entry name" value="S-AdoMet_deCO2ase_core"/>
</dbReference>
<comment type="pathway">
    <text evidence="1">Amine and polyamine biosynthesis; S-adenosylmethioninamine biosynthesis; S-adenosylmethioninamine from S-adenosyl-L-methionine: step 1/1.</text>
</comment>
<dbReference type="GO" id="GO:0008295">
    <property type="term" value="P:spermidine biosynthetic process"/>
    <property type="evidence" value="ECO:0007669"/>
    <property type="project" value="UniProtKB-KW"/>
</dbReference>
<dbReference type="PANTHER" id="PTHR11570">
    <property type="entry name" value="S-ADENOSYLMETHIONINE DECARBOXYLASE"/>
    <property type="match status" value="1"/>
</dbReference>
<evidence type="ECO:0000313" key="6">
    <source>
        <dbReference type="Proteomes" id="UP000008694"/>
    </source>
</evidence>
<dbReference type="UniPathway" id="UPA00331">
    <property type="reaction ID" value="UER00451"/>
</dbReference>
<proteinExistence type="inferred from homology"/>
<name>D7KC12_ARALL</name>
<evidence type="ECO:0000313" key="5">
    <source>
        <dbReference type="EMBL" id="EFH67667.1"/>
    </source>
</evidence>
<sequence>MASAFEGVEKRLEIIFSASTSNKNLREKLTRNVLHQILKPVDCKIEDLLSEDQVDAYLLSASSLFVFDDFVILKTCGNTKIFECMKELIRVAAREVNSVLYTRGQFFWPQMQPDPHSFFIRLIPISQKQWHILSDFPHAADNNTKEVLTVELCMRRLDREKASIFEEKTSPTSEKMTEASGIGLIFPEAKLSTFAFSPCGYSMNSVEGKAISTIHVVPEEAWSFASFECCGYEFKDDESLQQVVARALACFKPKMFTLAIRSNLPVIGGEPQCNLDPDGYSCKREICSLEKGGSVVYYYTV</sequence>
<dbReference type="AlphaFoldDB" id="D7KC12"/>
<evidence type="ECO:0000256" key="4">
    <source>
        <dbReference type="ARBA" id="ARBA00023115"/>
    </source>
</evidence>
<accession>D7KC12</accession>
<comment type="similarity">
    <text evidence="2">Belongs to the eukaryotic AdoMetDC family.</text>
</comment>
<evidence type="ECO:0000256" key="2">
    <source>
        <dbReference type="ARBA" id="ARBA00008466"/>
    </source>
</evidence>
<protein>
    <recommendedName>
        <fullName evidence="7">Adenosylmethionine decarboxylase</fullName>
    </recommendedName>
</protein>